<dbReference type="PANTHER" id="PTHR43133:SF8">
    <property type="entry name" value="RNA POLYMERASE SIGMA FACTOR HI_1459-RELATED"/>
    <property type="match status" value="1"/>
</dbReference>
<reference evidence="9" key="1">
    <citation type="journal article" date="2019" name="Int. J. Syst. Evol. Microbiol.">
        <title>The Global Catalogue of Microorganisms (GCM) 10K type strain sequencing project: providing services to taxonomists for standard genome sequencing and annotation.</title>
        <authorList>
            <consortium name="The Broad Institute Genomics Platform"/>
            <consortium name="The Broad Institute Genome Sequencing Center for Infectious Disease"/>
            <person name="Wu L."/>
            <person name="Ma J."/>
        </authorList>
    </citation>
    <scope>NUCLEOTIDE SEQUENCE [LARGE SCALE GENOMIC DNA]</scope>
    <source>
        <strain evidence="9">KCTC 42087</strain>
    </source>
</reference>
<proteinExistence type="inferred from homology"/>
<dbReference type="Gene3D" id="1.10.1740.10">
    <property type="match status" value="1"/>
</dbReference>
<keyword evidence="3" id="KW-0731">Sigma factor</keyword>
<dbReference type="RefSeq" id="WP_378286655.1">
    <property type="nucleotide sequence ID" value="NZ_JBHSON010000059.1"/>
</dbReference>
<dbReference type="Pfam" id="PF08281">
    <property type="entry name" value="Sigma70_r4_2"/>
    <property type="match status" value="1"/>
</dbReference>
<dbReference type="InterPro" id="IPR039425">
    <property type="entry name" value="RNA_pol_sigma-70-like"/>
</dbReference>
<feature type="domain" description="RNA polymerase sigma factor 70 region 4 type 2" evidence="7">
    <location>
        <begin position="119"/>
        <end position="167"/>
    </location>
</feature>
<comment type="similarity">
    <text evidence="1">Belongs to the sigma-70 factor family. ECF subfamily.</text>
</comment>
<dbReference type="Proteomes" id="UP001596074">
    <property type="component" value="Unassembled WGS sequence"/>
</dbReference>
<protein>
    <submittedName>
        <fullName evidence="8">RNA polymerase sigma factor</fullName>
    </submittedName>
</protein>
<feature type="domain" description="RNA polymerase sigma-70 region 2" evidence="6">
    <location>
        <begin position="21"/>
        <end position="87"/>
    </location>
</feature>
<dbReference type="InterPro" id="IPR036388">
    <property type="entry name" value="WH-like_DNA-bd_sf"/>
</dbReference>
<accession>A0ABW1A871</accession>
<organism evidence="8 9">
    <name type="scientific">Actinomadura rugatobispora</name>
    <dbReference type="NCBI Taxonomy" id="1994"/>
    <lineage>
        <taxon>Bacteria</taxon>
        <taxon>Bacillati</taxon>
        <taxon>Actinomycetota</taxon>
        <taxon>Actinomycetes</taxon>
        <taxon>Streptosporangiales</taxon>
        <taxon>Thermomonosporaceae</taxon>
        <taxon>Actinomadura</taxon>
    </lineage>
</organism>
<evidence type="ECO:0000259" key="7">
    <source>
        <dbReference type="Pfam" id="PF08281"/>
    </source>
</evidence>
<dbReference type="InterPro" id="IPR007627">
    <property type="entry name" value="RNA_pol_sigma70_r2"/>
</dbReference>
<name>A0ABW1A871_9ACTN</name>
<sequence length="182" mass="20146">MDDERLVGCFRQGDHGAFGELVRRHEPRLFRVCLRITRDPEDARDALQECWLKAMTGLAGFEGRSQVSTWLHAVATHVALDQRRLKERLPDPVATSEMDLLLPALPGPAEQVVGREYCRRLLAGLSPAKRSALILHYALGLSYKEIADLQGVPLTTVQTRILRGRRAFASLAEAAPAGLRAA</sequence>
<evidence type="ECO:0000259" key="6">
    <source>
        <dbReference type="Pfam" id="PF04542"/>
    </source>
</evidence>
<dbReference type="InterPro" id="IPR013325">
    <property type="entry name" value="RNA_pol_sigma_r2"/>
</dbReference>
<evidence type="ECO:0000256" key="4">
    <source>
        <dbReference type="ARBA" id="ARBA00023125"/>
    </source>
</evidence>
<dbReference type="SUPFAM" id="SSF88946">
    <property type="entry name" value="Sigma2 domain of RNA polymerase sigma factors"/>
    <property type="match status" value="1"/>
</dbReference>
<dbReference type="CDD" id="cd06171">
    <property type="entry name" value="Sigma70_r4"/>
    <property type="match status" value="1"/>
</dbReference>
<evidence type="ECO:0000256" key="5">
    <source>
        <dbReference type="ARBA" id="ARBA00023163"/>
    </source>
</evidence>
<gene>
    <name evidence="8" type="ORF">ACFPZN_34990</name>
</gene>
<dbReference type="InterPro" id="IPR014284">
    <property type="entry name" value="RNA_pol_sigma-70_dom"/>
</dbReference>
<evidence type="ECO:0000256" key="3">
    <source>
        <dbReference type="ARBA" id="ARBA00023082"/>
    </source>
</evidence>
<dbReference type="InterPro" id="IPR013249">
    <property type="entry name" value="RNA_pol_sigma70_r4_t2"/>
</dbReference>
<dbReference type="EMBL" id="JBHSON010000059">
    <property type="protein sequence ID" value="MFC5750853.1"/>
    <property type="molecule type" value="Genomic_DNA"/>
</dbReference>
<keyword evidence="4" id="KW-0238">DNA-binding</keyword>
<evidence type="ECO:0000256" key="2">
    <source>
        <dbReference type="ARBA" id="ARBA00023015"/>
    </source>
</evidence>
<evidence type="ECO:0000313" key="9">
    <source>
        <dbReference type="Proteomes" id="UP001596074"/>
    </source>
</evidence>
<evidence type="ECO:0000256" key="1">
    <source>
        <dbReference type="ARBA" id="ARBA00010641"/>
    </source>
</evidence>
<dbReference type="PANTHER" id="PTHR43133">
    <property type="entry name" value="RNA POLYMERASE ECF-TYPE SIGMA FACTO"/>
    <property type="match status" value="1"/>
</dbReference>
<dbReference type="Gene3D" id="1.10.10.10">
    <property type="entry name" value="Winged helix-like DNA-binding domain superfamily/Winged helix DNA-binding domain"/>
    <property type="match status" value="1"/>
</dbReference>
<keyword evidence="5" id="KW-0804">Transcription</keyword>
<dbReference type="NCBIfam" id="TIGR02937">
    <property type="entry name" value="sigma70-ECF"/>
    <property type="match status" value="1"/>
</dbReference>
<keyword evidence="9" id="KW-1185">Reference proteome</keyword>
<dbReference type="Pfam" id="PF04542">
    <property type="entry name" value="Sigma70_r2"/>
    <property type="match status" value="1"/>
</dbReference>
<dbReference type="InterPro" id="IPR013324">
    <property type="entry name" value="RNA_pol_sigma_r3/r4-like"/>
</dbReference>
<dbReference type="SUPFAM" id="SSF88659">
    <property type="entry name" value="Sigma3 and sigma4 domains of RNA polymerase sigma factors"/>
    <property type="match status" value="1"/>
</dbReference>
<evidence type="ECO:0000313" key="8">
    <source>
        <dbReference type="EMBL" id="MFC5750853.1"/>
    </source>
</evidence>
<comment type="caution">
    <text evidence="8">The sequence shown here is derived from an EMBL/GenBank/DDBJ whole genome shotgun (WGS) entry which is preliminary data.</text>
</comment>
<keyword evidence="2" id="KW-0805">Transcription regulation</keyword>